<feature type="compositionally biased region" description="Basic and acidic residues" evidence="2">
    <location>
        <begin position="543"/>
        <end position="558"/>
    </location>
</feature>
<dbReference type="PANTHER" id="PTHR10331:SF6">
    <property type="entry name" value="SPINDLE ASSEMBLY ABNORMAL 4"/>
    <property type="match status" value="1"/>
</dbReference>
<protein>
    <recommendedName>
        <fullName evidence="3">Centromere protein J C-terminal domain-containing protein</fullName>
    </recommendedName>
</protein>
<feature type="compositionally biased region" description="Acidic residues" evidence="2">
    <location>
        <begin position="210"/>
        <end position="221"/>
    </location>
</feature>
<keyword evidence="5" id="KW-1185">Reference proteome</keyword>
<dbReference type="OrthoDB" id="10252174at2759"/>
<dbReference type="InterPro" id="IPR026581">
    <property type="entry name" value="TCP10L/CENPJ"/>
</dbReference>
<name>A0A9W7G104_9STRA</name>
<evidence type="ECO:0000313" key="5">
    <source>
        <dbReference type="Proteomes" id="UP001165065"/>
    </source>
</evidence>
<dbReference type="InterPro" id="IPR047002">
    <property type="entry name" value="Tcp10_C_sf"/>
</dbReference>
<feature type="region of interest" description="Disordered" evidence="2">
    <location>
        <begin position="380"/>
        <end position="403"/>
    </location>
</feature>
<feature type="compositionally biased region" description="Basic residues" evidence="2">
    <location>
        <begin position="16"/>
        <end position="27"/>
    </location>
</feature>
<comment type="similarity">
    <text evidence="1">Belongs to the TCP10 family.</text>
</comment>
<feature type="compositionally biased region" description="Polar residues" evidence="2">
    <location>
        <begin position="278"/>
        <end position="296"/>
    </location>
</feature>
<proteinExistence type="inferred from homology"/>
<dbReference type="EMBL" id="BRYA01000744">
    <property type="protein sequence ID" value="GMI31477.1"/>
    <property type="molecule type" value="Genomic_DNA"/>
</dbReference>
<dbReference type="Pfam" id="PF07202">
    <property type="entry name" value="Tcp10_C"/>
    <property type="match status" value="1"/>
</dbReference>
<organism evidence="4 5">
    <name type="scientific">Triparma columacea</name>
    <dbReference type="NCBI Taxonomy" id="722753"/>
    <lineage>
        <taxon>Eukaryota</taxon>
        <taxon>Sar</taxon>
        <taxon>Stramenopiles</taxon>
        <taxon>Ochrophyta</taxon>
        <taxon>Bolidophyceae</taxon>
        <taxon>Parmales</taxon>
        <taxon>Triparmaceae</taxon>
        <taxon>Triparma</taxon>
    </lineage>
</organism>
<feature type="region of interest" description="Disordered" evidence="2">
    <location>
        <begin position="182"/>
        <end position="301"/>
    </location>
</feature>
<evidence type="ECO:0000313" key="4">
    <source>
        <dbReference type="EMBL" id="GMI31477.1"/>
    </source>
</evidence>
<evidence type="ECO:0000256" key="2">
    <source>
        <dbReference type="SAM" id="MobiDB-lite"/>
    </source>
</evidence>
<dbReference type="Proteomes" id="UP001165065">
    <property type="component" value="Unassembled WGS sequence"/>
</dbReference>
<feature type="region of interest" description="Disordered" evidence="2">
    <location>
        <begin position="124"/>
        <end position="152"/>
    </location>
</feature>
<feature type="compositionally biased region" description="Polar residues" evidence="2">
    <location>
        <begin position="228"/>
        <end position="264"/>
    </location>
</feature>
<evidence type="ECO:0000259" key="3">
    <source>
        <dbReference type="Pfam" id="PF07202"/>
    </source>
</evidence>
<feature type="compositionally biased region" description="Polar residues" evidence="2">
    <location>
        <begin position="48"/>
        <end position="72"/>
    </location>
</feature>
<accession>A0A9W7G104</accession>
<gene>
    <name evidence="4" type="ORF">TrCOL_g5783</name>
</gene>
<dbReference type="Gene3D" id="2.60.450.20">
    <property type="match status" value="1"/>
</dbReference>
<reference evidence="5" key="1">
    <citation type="journal article" date="2023" name="Commun. Biol.">
        <title>Genome analysis of Parmales, the sister group of diatoms, reveals the evolutionary specialization of diatoms from phago-mixotrophs to photoautotrophs.</title>
        <authorList>
            <person name="Ban H."/>
            <person name="Sato S."/>
            <person name="Yoshikawa S."/>
            <person name="Yamada K."/>
            <person name="Nakamura Y."/>
            <person name="Ichinomiya M."/>
            <person name="Sato N."/>
            <person name="Blanc-Mathieu R."/>
            <person name="Endo H."/>
            <person name="Kuwata A."/>
            <person name="Ogata H."/>
        </authorList>
    </citation>
    <scope>NUCLEOTIDE SEQUENCE [LARGE SCALE GENOMIC DNA]</scope>
</reference>
<sequence length="793" mass="88090">MDAAFPSPSDAAKLSSKPKRPFLRKKTGSLSSALKRRPSNKAPLVTPDKSSSDGTNSTRQDTIYEQNSTETQSLEPPPSISLGGSLGGGVISPDIEEGSLDDDFLEMEKMLGLGSVSSDELECDSDLIPSSLPFPTPPAAATSEPAKFVPPKLRMRQDAPKLPCEATPPKDTQALDVYEDDWGYDDEPQCEGNVAAFVDQAPDYDGHGIEDDDGVEYEDGYESDRLRSSSTNYARTSYSGRHSQNPHNNGRQHQAHTSASSTLVKSVFAPPKPPPVANVSNVSGSSFSTLPTTTVHQLKARESEADAKLAAATKMMNEARRIQASLESQSSLLREMKERTKRDCDDQRASCKKYVDAERKKIDKERGRLANERIKVSKLSASSFDGGESPPLTMMDDSDGMGSWTQKALRQEVVGLKGTVVELKRQVEAWKTKYKTERTRLNNQLQADRELHKGAINECKGLKVKMEEVTKEAEDGKLAEKKKWQSRVWRAEEEGRKWKRRCEELEGEGGGEFVLFKPDDYKKKGKGKGKKLSVATMVKEVKKDEGGKGGDEEVVHNNEEEEEEETAFAERELRRMGEIRERELEQERLREREIEMEIKAGIEEQQKVYRAEEYGGEGRGEEYGVEGRGEEYGVVGRGEEYGVVGRVPSKSSPEEVVMSKTTAPDGRVDTVYGSGRAITVYPNGTRKQTLPDGSVSVRFGNGDVKTTEADGVVVYYYNDAMTYHTSYPDGMQCYEFVKTKQVEYHFGDGRKEITYGDGTKKIIDKGGREETIFQDGVVVRRDEVGREVVTKVI</sequence>
<feature type="region of interest" description="Disordered" evidence="2">
    <location>
        <begin position="543"/>
        <end position="563"/>
    </location>
</feature>
<dbReference type="PANTHER" id="PTHR10331">
    <property type="entry name" value="T COMPLEX PROTEIN 10"/>
    <property type="match status" value="1"/>
</dbReference>
<feature type="region of interest" description="Disordered" evidence="2">
    <location>
        <begin position="1"/>
        <end position="97"/>
    </location>
</feature>
<feature type="domain" description="Centromere protein J C-terminal" evidence="3">
    <location>
        <begin position="660"/>
        <end position="688"/>
    </location>
</feature>
<dbReference type="InterPro" id="IPR009852">
    <property type="entry name" value="CENPJ_C_dom"/>
</dbReference>
<dbReference type="AlphaFoldDB" id="A0A9W7G104"/>
<comment type="caution">
    <text evidence="4">The sequence shown here is derived from an EMBL/GenBank/DDBJ whole genome shotgun (WGS) entry which is preliminary data.</text>
</comment>
<evidence type="ECO:0000256" key="1">
    <source>
        <dbReference type="ARBA" id="ARBA00005627"/>
    </source>
</evidence>